<dbReference type="InterPro" id="IPR046351">
    <property type="entry name" value="UTP4"/>
</dbReference>
<dbReference type="PANTHER" id="PTHR44163:SF1">
    <property type="entry name" value="U3 SMALL NUCLEOLAR RNA-ASSOCIATED PROTEIN 4 HOMOLOG"/>
    <property type="match status" value="1"/>
</dbReference>
<dbReference type="InterPro" id="IPR015943">
    <property type="entry name" value="WD40/YVTN_repeat-like_dom_sf"/>
</dbReference>
<dbReference type="AlphaFoldDB" id="A0A137PFM0"/>
<dbReference type="OrthoDB" id="8883818at2759"/>
<reference evidence="1 2" key="1">
    <citation type="journal article" date="2015" name="Genome Biol. Evol.">
        <title>Phylogenomic analyses indicate that early fungi evolved digesting cell walls of algal ancestors of land plants.</title>
        <authorList>
            <person name="Chang Y."/>
            <person name="Wang S."/>
            <person name="Sekimoto S."/>
            <person name="Aerts A.L."/>
            <person name="Choi C."/>
            <person name="Clum A."/>
            <person name="LaButti K.M."/>
            <person name="Lindquist E.A."/>
            <person name="Yee Ngan C."/>
            <person name="Ohm R.A."/>
            <person name="Salamov A.A."/>
            <person name="Grigoriev I.V."/>
            <person name="Spatafora J.W."/>
            <person name="Berbee M.L."/>
        </authorList>
    </citation>
    <scope>NUCLEOTIDE SEQUENCE [LARGE SCALE GENOMIC DNA]</scope>
    <source>
        <strain evidence="1 2">NRRL 28638</strain>
    </source>
</reference>
<keyword evidence="2" id="KW-1185">Reference proteome</keyword>
<evidence type="ECO:0000313" key="2">
    <source>
        <dbReference type="Proteomes" id="UP000070444"/>
    </source>
</evidence>
<dbReference type="SMART" id="SM00320">
    <property type="entry name" value="WD40"/>
    <property type="match status" value="8"/>
</dbReference>
<accession>A0A137PFM0</accession>
<dbReference type="STRING" id="796925.A0A137PFM0"/>
<organism evidence="1 2">
    <name type="scientific">Conidiobolus coronatus (strain ATCC 28846 / CBS 209.66 / NRRL 28638)</name>
    <name type="common">Delacroixia coronata</name>
    <dbReference type="NCBI Taxonomy" id="796925"/>
    <lineage>
        <taxon>Eukaryota</taxon>
        <taxon>Fungi</taxon>
        <taxon>Fungi incertae sedis</taxon>
        <taxon>Zoopagomycota</taxon>
        <taxon>Entomophthoromycotina</taxon>
        <taxon>Entomophthoromycetes</taxon>
        <taxon>Entomophthorales</taxon>
        <taxon>Ancylistaceae</taxon>
        <taxon>Conidiobolus</taxon>
    </lineage>
</organism>
<dbReference type="PANTHER" id="PTHR44163">
    <property type="entry name" value="U3 SMALL NUCLEOLAR RNA-ASSOCIATED PROTEIN 4 HOMOLOG"/>
    <property type="match status" value="1"/>
</dbReference>
<dbReference type="Gene3D" id="2.130.10.10">
    <property type="entry name" value="YVTN repeat-like/Quinoprotein amine dehydrogenase"/>
    <property type="match status" value="3"/>
</dbReference>
<dbReference type="GO" id="GO:0032040">
    <property type="term" value="C:small-subunit processome"/>
    <property type="evidence" value="ECO:0007669"/>
    <property type="project" value="TreeGrafter"/>
</dbReference>
<protein>
    <submittedName>
        <fullName evidence="1">WD40 repeat-like protein</fullName>
    </submittedName>
</protein>
<dbReference type="Proteomes" id="UP000070444">
    <property type="component" value="Unassembled WGS sequence"/>
</dbReference>
<dbReference type="GO" id="GO:0034455">
    <property type="term" value="C:t-UTP complex"/>
    <property type="evidence" value="ECO:0007669"/>
    <property type="project" value="TreeGrafter"/>
</dbReference>
<dbReference type="GO" id="GO:0003723">
    <property type="term" value="F:RNA binding"/>
    <property type="evidence" value="ECO:0007669"/>
    <property type="project" value="TreeGrafter"/>
</dbReference>
<dbReference type="SUPFAM" id="SSF50978">
    <property type="entry name" value="WD40 repeat-like"/>
    <property type="match status" value="2"/>
</dbReference>
<dbReference type="EMBL" id="KQ964431">
    <property type="protein sequence ID" value="KXN73798.1"/>
    <property type="molecule type" value="Genomic_DNA"/>
</dbReference>
<dbReference type="GO" id="GO:0000462">
    <property type="term" value="P:maturation of SSU-rRNA from tricistronic rRNA transcript (SSU-rRNA, 5.8S rRNA, LSU-rRNA)"/>
    <property type="evidence" value="ECO:0007669"/>
    <property type="project" value="InterPro"/>
</dbReference>
<sequence>MSLKVHRTRFIETQLPAITALAITPQSYKENRWLAVGRETGIIEIFSIEEGTGALRKEKHIPGVKGGSIRCLKWHHQEESDQQLPRLFSGGLNGFIMEWDLINLVPKLSLPSQGGSVWDISINPKNNLMAVACYDFSVKIFEINELGFEFYKSFAIENTMVLSVDWSYDSAYIACGTSRSRTLILDSATGRTISTIRVRDGKKTHNVVWKVKFLPDGTLVSGDSLGNVNFYDSLMMTELYSFSRHESDVLALDISPDGSSVFSAGVDTWVGHYAAGTDVRGIEGGYTLAGFQRYHSHDINAICYDPVSKQLFTGGNDIRVNRVPVEKLGHDAHSTRTETFDTFKHIHLIPEQRFVACRYPHKFQIWELGEALVHPSTDLLKLTPSAAFDLVQNYAPILEIRPSSSLSFLSSAVSPCGSWLALSDVNSMRLYYTNWQKPSHFKPFASSKRTRYSQNQLDKLVLDQIAHKCYKKEKPQFLIQKVLELSSKELKDHGISSGFGCKFIKFLPNLDRILVATTESQLLSFDISSLINGATNSEEKPSINDFQSLSVLSEDLTASTSITNLEINGDGTLAAVTTSSNVVYLIDLITFTQKLTLPTFKTHPEHVAFRPNHAEIVIVERNHTIWVYNTELATPTEWSQKNTTQLPKSYLELEPKASGIEFNPNNADDLLIWGPQYLIKIRLDLPVEPNSRNNHELNFLRRLDKALSREKKLKEEQTGAFLGKRRLNLAEKEKWNFRGVFTYKHIAQVGYLTDGELVVVERPFFDAFANLPPAFERKGYSA</sequence>
<name>A0A137PFM0_CONC2</name>
<dbReference type="GO" id="GO:0030686">
    <property type="term" value="C:90S preribosome"/>
    <property type="evidence" value="ECO:0007669"/>
    <property type="project" value="InterPro"/>
</dbReference>
<evidence type="ECO:0000313" key="1">
    <source>
        <dbReference type="EMBL" id="KXN73798.1"/>
    </source>
</evidence>
<gene>
    <name evidence="1" type="ORF">CONCODRAFT_15270</name>
</gene>
<dbReference type="Pfam" id="PF00400">
    <property type="entry name" value="WD40"/>
    <property type="match status" value="2"/>
</dbReference>
<dbReference type="OMA" id="STYITEW"/>
<dbReference type="InterPro" id="IPR001680">
    <property type="entry name" value="WD40_rpt"/>
</dbReference>
<dbReference type="InterPro" id="IPR036322">
    <property type="entry name" value="WD40_repeat_dom_sf"/>
</dbReference>
<proteinExistence type="predicted"/>